<name>K1SN77_9ZZZZ</name>
<dbReference type="EMBL" id="AJWY01009216">
    <property type="protein sequence ID" value="EKC59018.1"/>
    <property type="molecule type" value="Genomic_DNA"/>
</dbReference>
<gene>
    <name evidence="1" type="ORF">LEA_13580</name>
</gene>
<proteinExistence type="predicted"/>
<comment type="caution">
    <text evidence="1">The sequence shown here is derived from an EMBL/GenBank/DDBJ whole genome shotgun (WGS) entry which is preliminary data.</text>
</comment>
<organism evidence="1">
    <name type="scientific">human gut metagenome</name>
    <dbReference type="NCBI Taxonomy" id="408170"/>
    <lineage>
        <taxon>unclassified sequences</taxon>
        <taxon>metagenomes</taxon>
        <taxon>organismal metagenomes</taxon>
    </lineage>
</organism>
<protein>
    <submittedName>
        <fullName evidence="1">Uncharacterized protein</fullName>
    </submittedName>
</protein>
<evidence type="ECO:0000313" key="1">
    <source>
        <dbReference type="EMBL" id="EKC59018.1"/>
    </source>
</evidence>
<reference evidence="1" key="1">
    <citation type="journal article" date="2013" name="Environ. Microbiol.">
        <title>Microbiota from the distal guts of lean and obese adolescents exhibit partial functional redundancy besides clear differences in community structure.</title>
        <authorList>
            <person name="Ferrer M."/>
            <person name="Ruiz A."/>
            <person name="Lanza F."/>
            <person name="Haange S.B."/>
            <person name="Oberbach A."/>
            <person name="Till H."/>
            <person name="Bargiela R."/>
            <person name="Campoy C."/>
            <person name="Segura M.T."/>
            <person name="Richter M."/>
            <person name="von Bergen M."/>
            <person name="Seifert J."/>
            <person name="Suarez A."/>
        </authorList>
    </citation>
    <scope>NUCLEOTIDE SEQUENCE</scope>
</reference>
<feature type="non-terminal residue" evidence="1">
    <location>
        <position position="138"/>
    </location>
</feature>
<accession>K1SN77</accession>
<dbReference type="AlphaFoldDB" id="K1SN77"/>
<sequence length="138" mass="15873">MKKESFIYSTLTIGGSKEQVNEVMKYICDDIYDIGSIDLNKICAVPVHLNIGPDDEVSCGEKLYRHYLDLVPYPTEEEEENFLAVLSRADQRRFLLGKMAVLNRKEYGYPTYTGWCTEHWGTDENVISFEECNENSIA</sequence>